<keyword evidence="1" id="KW-0812">Transmembrane</keyword>
<feature type="transmembrane region" description="Helical" evidence="1">
    <location>
        <begin position="132"/>
        <end position="151"/>
    </location>
</feature>
<keyword evidence="1" id="KW-1133">Transmembrane helix</keyword>
<protein>
    <recommendedName>
        <fullName evidence="4">Oligosaccharide repeat unit polymerase</fullName>
    </recommendedName>
</protein>
<sequence>MKSTVCGFIFRNPLITLFSFGFIFHAVSVLYVTRADYISYTLMYGGFVMLAYVCSRAVLGSPVSRVLSRTTRYLDLPAKSWINLLGDIFIFVFPVVYFGLAGRVPAYEMLVSTDYYVSSGLRHDFHDGIPTVMSYAGEYYIKAVAPLWLLYSSINRRPVFWPLAVYLGLVALAMITKSVVVIIFLPTLVYQLFSKKWAPAAVSALIVVGTVYGNILLQDKSLSAPRTFQTNAQGERIGTAAQGERIGTTAQGETIYPTNERGASLLERVLGLSRGIYVASDAILTRLFYVHGLTVKFWMDSYTTDFPIENGCGYRWYASLAGCQFVYIPEKISLKYFPDLHARGVGGSVSSANYVNAFANFGVWGVIIAGLLTGLLLGLLTVAFPNPVIAIAVNATSIALTFENTLSILLNSGGWALFVVLAVLFLPTTPPLASKATVRPS</sequence>
<name>A0A1H8XCJ6_9BRAD</name>
<feature type="transmembrane region" description="Helical" evidence="1">
    <location>
        <begin position="37"/>
        <end position="59"/>
    </location>
</feature>
<keyword evidence="1" id="KW-0472">Membrane</keyword>
<dbReference type="RefSeq" id="WP_139202734.1">
    <property type="nucleotide sequence ID" value="NZ_FODT01000020.1"/>
</dbReference>
<feature type="transmembrane region" description="Helical" evidence="1">
    <location>
        <begin position="12"/>
        <end position="31"/>
    </location>
</feature>
<feature type="transmembrane region" description="Helical" evidence="1">
    <location>
        <begin position="361"/>
        <end position="385"/>
    </location>
</feature>
<evidence type="ECO:0008006" key="4">
    <source>
        <dbReference type="Google" id="ProtNLM"/>
    </source>
</evidence>
<dbReference type="AlphaFoldDB" id="A0A1H8XCJ6"/>
<feature type="transmembrane region" description="Helical" evidence="1">
    <location>
        <begin position="163"/>
        <end position="185"/>
    </location>
</feature>
<feature type="transmembrane region" description="Helical" evidence="1">
    <location>
        <begin position="197"/>
        <end position="217"/>
    </location>
</feature>
<gene>
    <name evidence="2" type="ORF">SAMN05444123_12031</name>
</gene>
<feature type="transmembrane region" description="Helical" evidence="1">
    <location>
        <begin position="80"/>
        <end position="100"/>
    </location>
</feature>
<keyword evidence="3" id="KW-1185">Reference proteome</keyword>
<dbReference type="Proteomes" id="UP000199615">
    <property type="component" value="Unassembled WGS sequence"/>
</dbReference>
<dbReference type="OrthoDB" id="8689675at2"/>
<evidence type="ECO:0000256" key="1">
    <source>
        <dbReference type="SAM" id="Phobius"/>
    </source>
</evidence>
<dbReference type="EMBL" id="FODT01000020">
    <property type="protein sequence ID" value="SEP37714.1"/>
    <property type="molecule type" value="Genomic_DNA"/>
</dbReference>
<proteinExistence type="predicted"/>
<evidence type="ECO:0000313" key="3">
    <source>
        <dbReference type="Proteomes" id="UP000199615"/>
    </source>
</evidence>
<organism evidence="2 3">
    <name type="scientific">Rhodopseudomonas pseudopalustris</name>
    <dbReference type="NCBI Taxonomy" id="1513892"/>
    <lineage>
        <taxon>Bacteria</taxon>
        <taxon>Pseudomonadati</taxon>
        <taxon>Pseudomonadota</taxon>
        <taxon>Alphaproteobacteria</taxon>
        <taxon>Hyphomicrobiales</taxon>
        <taxon>Nitrobacteraceae</taxon>
        <taxon>Rhodopseudomonas</taxon>
    </lineage>
</organism>
<feature type="transmembrane region" description="Helical" evidence="1">
    <location>
        <begin position="405"/>
        <end position="426"/>
    </location>
</feature>
<evidence type="ECO:0000313" key="2">
    <source>
        <dbReference type="EMBL" id="SEP37714.1"/>
    </source>
</evidence>
<accession>A0A1H8XCJ6</accession>
<reference evidence="3" key="1">
    <citation type="submission" date="2016-10" db="EMBL/GenBank/DDBJ databases">
        <authorList>
            <person name="Varghese N."/>
            <person name="Submissions S."/>
        </authorList>
    </citation>
    <scope>NUCLEOTIDE SEQUENCE [LARGE SCALE GENOMIC DNA]</scope>
    <source>
        <strain evidence="3">DSM 123</strain>
    </source>
</reference>